<evidence type="ECO:0000259" key="2">
    <source>
        <dbReference type="Pfam" id="PF04326"/>
    </source>
</evidence>
<feature type="domain" description="Schlafen AlbA-2" evidence="2">
    <location>
        <begin position="85"/>
        <end position="204"/>
    </location>
</feature>
<dbReference type="Pfam" id="PF04326">
    <property type="entry name" value="SLFN_AlbA_2"/>
    <property type="match status" value="1"/>
</dbReference>
<dbReference type="InterPro" id="IPR036390">
    <property type="entry name" value="WH_DNA-bd_sf"/>
</dbReference>
<comment type="caution">
    <text evidence="3">The sequence shown here is derived from an EMBL/GenBank/DDBJ whole genome shotgun (WGS) entry which is preliminary data.</text>
</comment>
<dbReference type="InterPro" id="IPR038475">
    <property type="entry name" value="RecG_C_sf"/>
</dbReference>
<dbReference type="EMBL" id="MWWW01000023">
    <property type="protein sequence ID" value="OZG58037.1"/>
    <property type="molecule type" value="Genomic_DNA"/>
</dbReference>
<feature type="region of interest" description="Disordered" evidence="1">
    <location>
        <begin position="1"/>
        <end position="38"/>
    </location>
</feature>
<evidence type="ECO:0000313" key="3">
    <source>
        <dbReference type="EMBL" id="OZG58037.1"/>
    </source>
</evidence>
<name>A0A261FFX2_9BIFI</name>
<reference evidence="3 4" key="1">
    <citation type="journal article" date="2017" name="BMC Genomics">
        <title>Comparative genomic and phylogenomic analyses of the Bifidobacteriaceae family.</title>
        <authorList>
            <person name="Lugli G.A."/>
            <person name="Milani C."/>
            <person name="Turroni F."/>
            <person name="Duranti S."/>
            <person name="Mancabelli L."/>
            <person name="Mangifesta M."/>
            <person name="Ferrario C."/>
            <person name="Modesto M."/>
            <person name="Mattarelli P."/>
            <person name="Jiri K."/>
            <person name="van Sinderen D."/>
            <person name="Ventura M."/>
        </authorList>
    </citation>
    <scope>NUCLEOTIDE SEQUENCE [LARGE SCALE GENOMIC DNA]</scope>
    <source>
        <strain evidence="3 4">DSM 100196</strain>
    </source>
</reference>
<dbReference type="AlphaFoldDB" id="A0A261FFX2"/>
<dbReference type="PANTHER" id="PTHR30595">
    <property type="entry name" value="GLPR-RELATED TRANSCRIPTIONAL REPRESSOR"/>
    <property type="match status" value="1"/>
</dbReference>
<organism evidence="3 4">
    <name type="scientific">Bifidobacterium myosotis</name>
    <dbReference type="NCBI Taxonomy" id="1630166"/>
    <lineage>
        <taxon>Bacteria</taxon>
        <taxon>Bacillati</taxon>
        <taxon>Actinomycetota</taxon>
        <taxon>Actinomycetes</taxon>
        <taxon>Bifidobacteriales</taxon>
        <taxon>Bifidobacteriaceae</taxon>
        <taxon>Bifidobacterium</taxon>
    </lineage>
</organism>
<proteinExistence type="predicted"/>
<evidence type="ECO:0000256" key="1">
    <source>
        <dbReference type="SAM" id="MobiDB-lite"/>
    </source>
</evidence>
<feature type="compositionally biased region" description="Low complexity" evidence="1">
    <location>
        <begin position="19"/>
        <end position="28"/>
    </location>
</feature>
<gene>
    <name evidence="3" type="ORF">BMYO_1753</name>
</gene>
<dbReference type="Gene3D" id="3.30.565.60">
    <property type="match status" value="1"/>
</dbReference>
<accession>A0A261FFX2</accession>
<dbReference type="SUPFAM" id="SSF46785">
    <property type="entry name" value="Winged helix' DNA-binding domain"/>
    <property type="match status" value="1"/>
</dbReference>
<keyword evidence="4" id="KW-1185">Reference proteome</keyword>
<dbReference type="Proteomes" id="UP000216871">
    <property type="component" value="Unassembled WGS sequence"/>
</dbReference>
<dbReference type="Gene3D" id="3.30.950.30">
    <property type="entry name" value="Schlafen, AAA domain"/>
    <property type="match status" value="1"/>
</dbReference>
<sequence length="555" mass="60348">MTDDMHRIDGPAAAEEPTGNPAGAPNGPIAHAQTTDAASPSVVLPIASPLAASGDDAGTERHSIDDYTAKMTELIGLMRMIGNDTQQCEVKECKRRISSTITDTLSAFSNGSGGWIILGLSEQAGFTPVDHFDARAMQEALSQACEKMTPVVRPVIVTCPFEGANLVFARIDEMLPRDKPCFTTALGPHGGSFIRTGDGDRRMTAYEVDRLIEEHLQPTYDLDIVPGATIDDLDPALVAGLLARVREQHPHVFAGRSDADTLLDLQVLRHDDSDETHVGGVLRPTLAGLMALGRYPQKYYPRLGIAIAVFPGISRDDVFRGDERLVASRSIVGSIPVMVEDAVESLMRWIGAKKPDYPPVALREAIVNALTHRDYSPDARGTQVRINVFTDRIEIANPGGLYGTVTHDVLANPHPVTGVPFVSTRNQFLFTLLESTPYPGGGFVNPEGGDGYQRIAAALREAGIEPATTRNDVSTFTMTLTRHRTVRNSSPSDVSKAIMTVLERHSAMSIKEIIRELQLTPLAATSGMRELIREGRVAKVRFQDDPTQRYRLKGN</sequence>
<protein>
    <submittedName>
        <fullName evidence="3">Dihydroorotate dehydrogenase</fullName>
    </submittedName>
</protein>
<dbReference type="InterPro" id="IPR038461">
    <property type="entry name" value="Schlafen_AlbA_2_dom_sf"/>
</dbReference>
<dbReference type="PANTHER" id="PTHR30595:SF6">
    <property type="entry name" value="SCHLAFEN ALBA-2 DOMAIN-CONTAINING PROTEIN"/>
    <property type="match status" value="1"/>
</dbReference>
<dbReference type="Pfam" id="PF13749">
    <property type="entry name" value="HATPase_c_4"/>
    <property type="match status" value="1"/>
</dbReference>
<dbReference type="InterPro" id="IPR007421">
    <property type="entry name" value="Schlafen_AlbA_2_dom"/>
</dbReference>
<evidence type="ECO:0000313" key="4">
    <source>
        <dbReference type="Proteomes" id="UP000216871"/>
    </source>
</evidence>